<dbReference type="STRING" id="366533.SAMN05444339_10858"/>
<evidence type="ECO:0000256" key="2">
    <source>
        <dbReference type="ARBA" id="ARBA00022679"/>
    </source>
</evidence>
<dbReference type="Pfam" id="PF01501">
    <property type="entry name" value="Glyco_transf_8"/>
    <property type="match status" value="1"/>
</dbReference>
<dbReference type="PANTHER" id="PTHR13778:SF47">
    <property type="entry name" value="LIPOPOLYSACCHARIDE 1,3-GALACTOSYLTRANSFERASE"/>
    <property type="match status" value="1"/>
</dbReference>
<dbReference type="Gene3D" id="3.90.550.10">
    <property type="entry name" value="Spore Coat Polysaccharide Biosynthesis Protein SpsA, Chain A"/>
    <property type="match status" value="1"/>
</dbReference>
<keyword evidence="1" id="KW-0328">Glycosyltransferase</keyword>
<accession>A0A1M5CR00</accession>
<name>A0A1M5CR00_LOKAT</name>
<dbReference type="EMBL" id="FQUE01000008">
    <property type="protein sequence ID" value="SHF57171.1"/>
    <property type="molecule type" value="Genomic_DNA"/>
</dbReference>
<keyword evidence="5" id="KW-1185">Reference proteome</keyword>
<dbReference type="InterPro" id="IPR002495">
    <property type="entry name" value="Glyco_trans_8"/>
</dbReference>
<dbReference type="GO" id="GO:0046872">
    <property type="term" value="F:metal ion binding"/>
    <property type="evidence" value="ECO:0007669"/>
    <property type="project" value="UniProtKB-KW"/>
</dbReference>
<evidence type="ECO:0000256" key="1">
    <source>
        <dbReference type="ARBA" id="ARBA00022676"/>
    </source>
</evidence>
<dbReference type="RefSeq" id="WP_072858108.1">
    <property type="nucleotide sequence ID" value="NZ_FQUE01000008.1"/>
</dbReference>
<sequence>MTLPPLTVAFVCDPGMILPTLRAMDAVLRHAVHGARVLFAGVSLTPQMWDWVAQVAANHPAARVRSEVMPPEWLAGRYNQKSFITTTALGRLFLPRLTGGRVLYLDGDILVQGDVTAAAGLDLRGNPLAGVRDFQIMKKISRGRPSAGRDRQAAIMPAGFVLADYVNSGVLLMDNDRIRATPGLVERMEDTAAVQSYPLFDQDHINVVFRDRITHLDPVWNASWGRAVMQRGHQAGLPMTGAARRALIVHFHGPHKPWKPVRLSSLSRNARAVWQYRRDMALFRRRYPGIPGFLPQ</sequence>
<dbReference type="SUPFAM" id="SSF53448">
    <property type="entry name" value="Nucleotide-diphospho-sugar transferases"/>
    <property type="match status" value="1"/>
</dbReference>
<dbReference type="PANTHER" id="PTHR13778">
    <property type="entry name" value="GLYCOSYLTRANSFERASE 8 DOMAIN-CONTAINING PROTEIN"/>
    <property type="match status" value="1"/>
</dbReference>
<protein>
    <submittedName>
        <fullName evidence="4">Glycosyl transferase family 8</fullName>
    </submittedName>
</protein>
<keyword evidence="2 4" id="KW-0808">Transferase</keyword>
<proteinExistence type="predicted"/>
<dbReference type="GO" id="GO:0016757">
    <property type="term" value="F:glycosyltransferase activity"/>
    <property type="evidence" value="ECO:0007669"/>
    <property type="project" value="UniProtKB-KW"/>
</dbReference>
<keyword evidence="3" id="KW-0479">Metal-binding</keyword>
<dbReference type="Proteomes" id="UP000183987">
    <property type="component" value="Unassembled WGS sequence"/>
</dbReference>
<evidence type="ECO:0000256" key="3">
    <source>
        <dbReference type="ARBA" id="ARBA00022723"/>
    </source>
</evidence>
<dbReference type="InterPro" id="IPR029044">
    <property type="entry name" value="Nucleotide-diphossugar_trans"/>
</dbReference>
<dbReference type="AlphaFoldDB" id="A0A1M5CR00"/>
<dbReference type="OrthoDB" id="5672604at2"/>
<reference evidence="5" key="1">
    <citation type="submission" date="2016-11" db="EMBL/GenBank/DDBJ databases">
        <authorList>
            <person name="Varghese N."/>
            <person name="Submissions S."/>
        </authorList>
    </citation>
    <scope>NUCLEOTIDE SEQUENCE [LARGE SCALE GENOMIC DNA]</scope>
    <source>
        <strain evidence="5">DSM 29326</strain>
    </source>
</reference>
<dbReference type="InterPro" id="IPR050748">
    <property type="entry name" value="Glycosyltrans_8_dom-fam"/>
</dbReference>
<evidence type="ECO:0000313" key="4">
    <source>
        <dbReference type="EMBL" id="SHF57171.1"/>
    </source>
</evidence>
<gene>
    <name evidence="4" type="ORF">SAMN05444339_10858</name>
</gene>
<organism evidence="4 5">
    <name type="scientific">Loktanella atrilutea</name>
    <dbReference type="NCBI Taxonomy" id="366533"/>
    <lineage>
        <taxon>Bacteria</taxon>
        <taxon>Pseudomonadati</taxon>
        <taxon>Pseudomonadota</taxon>
        <taxon>Alphaproteobacteria</taxon>
        <taxon>Rhodobacterales</taxon>
        <taxon>Roseobacteraceae</taxon>
        <taxon>Loktanella</taxon>
    </lineage>
</organism>
<evidence type="ECO:0000313" key="5">
    <source>
        <dbReference type="Proteomes" id="UP000183987"/>
    </source>
</evidence>